<keyword evidence="4" id="KW-1185">Reference proteome</keyword>
<feature type="domain" description="Ice-binding protein C-terminal" evidence="2">
    <location>
        <begin position="165"/>
        <end position="186"/>
    </location>
</feature>
<organism evidence="3 4">
    <name type="scientific">Thalassotalea piscium</name>
    <dbReference type="NCBI Taxonomy" id="1230533"/>
    <lineage>
        <taxon>Bacteria</taxon>
        <taxon>Pseudomonadati</taxon>
        <taxon>Pseudomonadota</taxon>
        <taxon>Gammaproteobacteria</taxon>
        <taxon>Alteromonadales</taxon>
        <taxon>Colwelliaceae</taxon>
        <taxon>Thalassotalea</taxon>
    </lineage>
</organism>
<keyword evidence="1" id="KW-0732">Signal</keyword>
<dbReference type="Proteomes" id="UP000537141">
    <property type="component" value="Unassembled WGS sequence"/>
</dbReference>
<dbReference type="Pfam" id="PF07589">
    <property type="entry name" value="PEP-CTERM"/>
    <property type="match status" value="1"/>
</dbReference>
<reference evidence="3 4" key="1">
    <citation type="submission" date="2020-08" db="EMBL/GenBank/DDBJ databases">
        <title>Genomic Encyclopedia of Type Strains, Phase IV (KMG-IV): sequencing the most valuable type-strain genomes for metagenomic binning, comparative biology and taxonomic classification.</title>
        <authorList>
            <person name="Goeker M."/>
        </authorList>
    </citation>
    <scope>NUCLEOTIDE SEQUENCE [LARGE SCALE GENOMIC DNA]</scope>
    <source>
        <strain evidence="3 4">DSM 26287</strain>
    </source>
</reference>
<evidence type="ECO:0000313" key="3">
    <source>
        <dbReference type="EMBL" id="MBB6542430.1"/>
    </source>
</evidence>
<evidence type="ECO:0000259" key="2">
    <source>
        <dbReference type="Pfam" id="PF07589"/>
    </source>
</evidence>
<evidence type="ECO:0000313" key="4">
    <source>
        <dbReference type="Proteomes" id="UP000537141"/>
    </source>
</evidence>
<feature type="signal peptide" evidence="1">
    <location>
        <begin position="1"/>
        <end position="23"/>
    </location>
</feature>
<sequence length="190" mass="20646">MNLKMLKAAIAGLVLSVSGFANAGLITETTEQTIDYQDFSFNWGVSDWLANTDATLTIEVQADLGYSDPSAGENFDIILESINLGTHGLFESGLNGWTNLSATSGINAWHVARDFNLTSSQMALLLSDNLFQLDINFNQGVDTFYGKLNNISPFVKVSLDYASTSVPEPSTLVIFALGMMGLASRRFKKQ</sequence>
<evidence type="ECO:0000256" key="1">
    <source>
        <dbReference type="SAM" id="SignalP"/>
    </source>
</evidence>
<dbReference type="InterPro" id="IPR013424">
    <property type="entry name" value="Ice-binding_C"/>
</dbReference>
<comment type="caution">
    <text evidence="3">The sequence shown here is derived from an EMBL/GenBank/DDBJ whole genome shotgun (WGS) entry which is preliminary data.</text>
</comment>
<proteinExistence type="predicted"/>
<dbReference type="RefSeq" id="WP_184423072.1">
    <property type="nucleotide sequence ID" value="NZ_AP027362.1"/>
</dbReference>
<feature type="chain" id="PRO_5030719818" description="Ice-binding protein C-terminal domain-containing protein" evidence="1">
    <location>
        <begin position="24"/>
        <end position="190"/>
    </location>
</feature>
<name>A0A7X0TSV4_9GAMM</name>
<gene>
    <name evidence="3" type="ORF">HNQ55_000919</name>
</gene>
<protein>
    <recommendedName>
        <fullName evidence="2">Ice-binding protein C-terminal domain-containing protein</fullName>
    </recommendedName>
</protein>
<accession>A0A7X0TSV4</accession>
<dbReference type="EMBL" id="JACHHU010000005">
    <property type="protein sequence ID" value="MBB6542430.1"/>
    <property type="molecule type" value="Genomic_DNA"/>
</dbReference>
<dbReference type="AlphaFoldDB" id="A0A7X0TSV4"/>
<dbReference type="NCBIfam" id="TIGR02595">
    <property type="entry name" value="PEP_CTERM"/>
    <property type="match status" value="1"/>
</dbReference>